<gene>
    <name evidence="1" type="ORF">CR8_081</name>
</gene>
<proteinExistence type="predicted"/>
<reference evidence="1 2" key="1">
    <citation type="submission" date="2013-04" db="EMBL/GenBank/DDBJ databases">
        <title>Complete Genome Sequence of Cronobacter sakazakii Bacteriophage CR8.</title>
        <authorList>
            <person name="Kim Y."/>
            <person name="Shin H."/>
            <person name="Ryu S."/>
        </authorList>
    </citation>
    <scope>NUCLEOTIDE SEQUENCE [LARGE SCALE GENOMIC DNA]</scope>
</reference>
<evidence type="ECO:0000313" key="1">
    <source>
        <dbReference type="EMBL" id="AIA64611.1"/>
    </source>
</evidence>
<name>A0A060AG89_9CAUD</name>
<protein>
    <submittedName>
        <fullName evidence="1">Uncharacterized protein</fullName>
    </submittedName>
</protein>
<organism evidence="1 2">
    <name type="scientific">Cronobacter phage CR8</name>
    <dbReference type="NCBI Taxonomy" id="1327934"/>
    <lineage>
        <taxon>Viruses</taxon>
        <taxon>Duplodnaviria</taxon>
        <taxon>Heunggongvirae</taxon>
        <taxon>Uroviricota</taxon>
        <taxon>Caudoviricetes</taxon>
        <taxon>Vequintavirinae</taxon>
        <taxon>Certrevirus</taxon>
        <taxon>Certrevirus CR8</taxon>
    </lineage>
</organism>
<dbReference type="EMBL" id="KC954774">
    <property type="protein sequence ID" value="AIA64611.1"/>
    <property type="molecule type" value="Genomic_DNA"/>
</dbReference>
<keyword evidence="2" id="KW-1185">Reference proteome</keyword>
<dbReference type="Proteomes" id="UP000026984">
    <property type="component" value="Segment"/>
</dbReference>
<sequence>MKPVFAYEINDVVLFDQGNQRWDYRGEGKVLLQQEYLTCNAYLVEMPDGVKTQVREDQISGKK</sequence>
<dbReference type="RefSeq" id="YP_009042318.1">
    <property type="nucleotide sequence ID" value="NC_024354.1"/>
</dbReference>
<evidence type="ECO:0000313" key="2">
    <source>
        <dbReference type="Proteomes" id="UP000026984"/>
    </source>
</evidence>
<dbReference type="GeneID" id="19686832"/>
<dbReference type="KEGG" id="vg:19686832"/>
<accession>A0A060AG89</accession>